<feature type="domain" description="FecR protein" evidence="2">
    <location>
        <begin position="125"/>
        <end position="215"/>
    </location>
</feature>
<dbReference type="InterPro" id="IPR032623">
    <property type="entry name" value="FecR_N"/>
</dbReference>
<sequence>MGMGRGDQHVATDLGSYDDAEHWFVRLLDPECSAGERAEFEHWRSADPQHAAAYDEIERLWRQSEEAAKDPSIVAAANRALRSGPDNHVPRRWLYPALAAGFALLLAVVTLPQWLTTPAAADGTRYSTVAGQQQTVPLSDGSSILLDTDTAVTVRYSARTRRVDLLRGQAQFTVQGNHAWPFVVHAGHGTVTAVGTQFQVRLDGDSTDVALLRGKLAVAAESPQGRTQEAALVGGQGLAFGADGHLAAVHAIDVQKAEGWTQGKLFVHDWRLPELLAEMNRYNAVKLEIGDPSLRDIHISGVFRTRDQQTLLQLLQRGWPIHARRMSATQILLLPNR</sequence>
<evidence type="ECO:0000256" key="1">
    <source>
        <dbReference type="SAM" id="Phobius"/>
    </source>
</evidence>
<keyword evidence="1" id="KW-0472">Membrane</keyword>
<keyword evidence="1" id="KW-1133">Transmembrane helix</keyword>
<keyword evidence="5" id="KW-1185">Reference proteome</keyword>
<gene>
    <name evidence="4" type="ORF">ISP15_04670</name>
</gene>
<accession>A0ABW8JH60</accession>
<feature type="domain" description="FecR N-terminal" evidence="3">
    <location>
        <begin position="19"/>
        <end position="60"/>
    </location>
</feature>
<keyword evidence="1" id="KW-0812">Transmembrane</keyword>
<dbReference type="Gene3D" id="2.60.120.1440">
    <property type="match status" value="1"/>
</dbReference>
<evidence type="ECO:0000313" key="5">
    <source>
        <dbReference type="Proteomes" id="UP001620461"/>
    </source>
</evidence>
<evidence type="ECO:0000259" key="2">
    <source>
        <dbReference type="Pfam" id="PF04773"/>
    </source>
</evidence>
<dbReference type="InterPro" id="IPR006860">
    <property type="entry name" value="FecR"/>
</dbReference>
<evidence type="ECO:0000313" key="4">
    <source>
        <dbReference type="EMBL" id="MFK2899621.1"/>
    </source>
</evidence>
<dbReference type="EMBL" id="JADIKJ010000003">
    <property type="protein sequence ID" value="MFK2899621.1"/>
    <property type="molecule type" value="Genomic_DNA"/>
</dbReference>
<dbReference type="PIRSF" id="PIRSF018266">
    <property type="entry name" value="FecR"/>
    <property type="match status" value="1"/>
</dbReference>
<dbReference type="PANTHER" id="PTHR30273">
    <property type="entry name" value="PERIPLASMIC SIGNAL SENSOR AND SIGMA FACTOR ACTIVATOR FECR-RELATED"/>
    <property type="match status" value="1"/>
</dbReference>
<evidence type="ECO:0000259" key="3">
    <source>
        <dbReference type="Pfam" id="PF16220"/>
    </source>
</evidence>
<proteinExistence type="predicted"/>
<dbReference type="Proteomes" id="UP001620461">
    <property type="component" value="Unassembled WGS sequence"/>
</dbReference>
<dbReference type="Gene3D" id="3.55.50.30">
    <property type="match status" value="1"/>
</dbReference>
<dbReference type="InterPro" id="IPR012373">
    <property type="entry name" value="Ferrdict_sens_TM"/>
</dbReference>
<name>A0ABW8JH60_9GAMM</name>
<comment type="caution">
    <text evidence="4">The sequence shown here is derived from an EMBL/GenBank/DDBJ whole genome shotgun (WGS) entry which is preliminary data.</text>
</comment>
<feature type="transmembrane region" description="Helical" evidence="1">
    <location>
        <begin position="93"/>
        <end position="115"/>
    </location>
</feature>
<dbReference type="RefSeq" id="WP_404545613.1">
    <property type="nucleotide sequence ID" value="NZ_JADIKJ010000003.1"/>
</dbReference>
<reference evidence="4 5" key="1">
    <citation type="submission" date="2020-10" db="EMBL/GenBank/DDBJ databases">
        <title>Phylogeny of dyella-like bacteria.</title>
        <authorList>
            <person name="Fu J."/>
        </authorList>
    </citation>
    <scope>NUCLEOTIDE SEQUENCE [LARGE SCALE GENOMIC DNA]</scope>
    <source>
        <strain evidence="4 5">JP1</strain>
    </source>
</reference>
<dbReference type="Pfam" id="PF16220">
    <property type="entry name" value="DUF4880"/>
    <property type="match status" value="1"/>
</dbReference>
<protein>
    <submittedName>
        <fullName evidence="4">FecR domain-containing protein</fullName>
    </submittedName>
</protein>
<organism evidence="4 5">
    <name type="scientific">Dyella jejuensis</name>
    <dbReference type="NCBI Taxonomy" id="1432009"/>
    <lineage>
        <taxon>Bacteria</taxon>
        <taxon>Pseudomonadati</taxon>
        <taxon>Pseudomonadota</taxon>
        <taxon>Gammaproteobacteria</taxon>
        <taxon>Lysobacterales</taxon>
        <taxon>Rhodanobacteraceae</taxon>
        <taxon>Dyella</taxon>
    </lineage>
</organism>
<dbReference type="PANTHER" id="PTHR30273:SF2">
    <property type="entry name" value="PROTEIN FECR"/>
    <property type="match status" value="1"/>
</dbReference>
<dbReference type="Pfam" id="PF04773">
    <property type="entry name" value="FecR"/>
    <property type="match status" value="1"/>
</dbReference>